<dbReference type="SUPFAM" id="SSF56935">
    <property type="entry name" value="Porins"/>
    <property type="match status" value="1"/>
</dbReference>
<dbReference type="InterPro" id="IPR037066">
    <property type="entry name" value="Plug_dom_sf"/>
</dbReference>
<keyword evidence="3 10" id="KW-0813">Transport</keyword>
<dbReference type="Pfam" id="PF07715">
    <property type="entry name" value="Plug"/>
    <property type="match status" value="1"/>
</dbReference>
<dbReference type="PANTHER" id="PTHR30069:SF50">
    <property type="entry name" value="TONB-DEPENDENT RECEPTOR HI_1217-RELATED"/>
    <property type="match status" value="1"/>
</dbReference>
<evidence type="ECO:0000313" key="14">
    <source>
        <dbReference type="EMBL" id="MEK8050103.1"/>
    </source>
</evidence>
<feature type="domain" description="TonB-dependent receptor-like beta-barrel" evidence="12">
    <location>
        <begin position="267"/>
        <end position="595"/>
    </location>
</feature>
<dbReference type="PANTHER" id="PTHR30069">
    <property type="entry name" value="TONB-DEPENDENT OUTER MEMBRANE RECEPTOR"/>
    <property type="match status" value="1"/>
</dbReference>
<dbReference type="EMBL" id="JBBUTH010000003">
    <property type="protein sequence ID" value="MEK8050103.1"/>
    <property type="molecule type" value="Genomic_DNA"/>
</dbReference>
<dbReference type="Gene3D" id="2.40.170.20">
    <property type="entry name" value="TonB-dependent receptor, beta-barrel domain"/>
    <property type="match status" value="1"/>
</dbReference>
<dbReference type="InterPro" id="IPR039426">
    <property type="entry name" value="TonB-dep_rcpt-like"/>
</dbReference>
<dbReference type="InterPro" id="IPR012910">
    <property type="entry name" value="Plug_dom"/>
</dbReference>
<keyword evidence="7 10" id="KW-0472">Membrane</keyword>
<dbReference type="PROSITE" id="PS52016">
    <property type="entry name" value="TONB_DEPENDENT_REC_3"/>
    <property type="match status" value="1"/>
</dbReference>
<dbReference type="RefSeq" id="WP_341409770.1">
    <property type="nucleotide sequence ID" value="NZ_JBBUTH010000003.1"/>
</dbReference>
<keyword evidence="9 10" id="KW-0998">Cell outer membrane</keyword>
<comment type="subcellular location">
    <subcellularLocation>
        <location evidence="1 10">Cell outer membrane</location>
        <topology evidence="1 10">Multi-pass membrane protein</topology>
    </subcellularLocation>
</comment>
<keyword evidence="4 10" id="KW-1134">Transmembrane beta strand</keyword>
<evidence type="ECO:0000256" key="8">
    <source>
        <dbReference type="ARBA" id="ARBA00023170"/>
    </source>
</evidence>
<dbReference type="InterPro" id="IPR036942">
    <property type="entry name" value="Beta-barrel_TonB_sf"/>
</dbReference>
<evidence type="ECO:0000259" key="12">
    <source>
        <dbReference type="Pfam" id="PF00593"/>
    </source>
</evidence>
<evidence type="ECO:0000256" key="6">
    <source>
        <dbReference type="ARBA" id="ARBA00023077"/>
    </source>
</evidence>
<dbReference type="Proteomes" id="UP001365405">
    <property type="component" value="Unassembled WGS sequence"/>
</dbReference>
<dbReference type="Gene3D" id="2.170.130.10">
    <property type="entry name" value="TonB-dependent receptor, plug domain"/>
    <property type="match status" value="1"/>
</dbReference>
<protein>
    <submittedName>
        <fullName evidence="14">TonB-dependent receptor</fullName>
    </submittedName>
</protein>
<organism evidence="14 15">
    <name type="scientific">Pseudaquabacterium inlustre</name>
    <dbReference type="NCBI Taxonomy" id="2984192"/>
    <lineage>
        <taxon>Bacteria</taxon>
        <taxon>Pseudomonadati</taxon>
        <taxon>Pseudomonadota</taxon>
        <taxon>Betaproteobacteria</taxon>
        <taxon>Burkholderiales</taxon>
        <taxon>Sphaerotilaceae</taxon>
        <taxon>Pseudaquabacterium</taxon>
    </lineage>
</organism>
<feature type="domain" description="TonB-dependent receptor plug" evidence="13">
    <location>
        <begin position="58"/>
        <end position="168"/>
    </location>
</feature>
<evidence type="ECO:0000256" key="4">
    <source>
        <dbReference type="ARBA" id="ARBA00022452"/>
    </source>
</evidence>
<name>A0ABU9CEH1_9BURK</name>
<evidence type="ECO:0000256" key="2">
    <source>
        <dbReference type="ARBA" id="ARBA00009810"/>
    </source>
</evidence>
<evidence type="ECO:0000256" key="11">
    <source>
        <dbReference type="RuleBase" id="RU003357"/>
    </source>
</evidence>
<keyword evidence="5 10" id="KW-0812">Transmembrane</keyword>
<evidence type="ECO:0000256" key="3">
    <source>
        <dbReference type="ARBA" id="ARBA00022448"/>
    </source>
</evidence>
<gene>
    <name evidence="14" type="ORF">AACH10_07625</name>
</gene>
<comment type="similarity">
    <text evidence="2 10 11">Belongs to the TonB-dependent receptor family.</text>
</comment>
<evidence type="ECO:0000256" key="9">
    <source>
        <dbReference type="ARBA" id="ARBA00023237"/>
    </source>
</evidence>
<dbReference type="InterPro" id="IPR000531">
    <property type="entry name" value="Beta-barrel_TonB"/>
</dbReference>
<sequence length="630" mass="70194">MSDLKSFFLRPARHWLGGLALACASTGHAGAQDLTDLSLERLLDTEVISAARFARQVTDAASAVSVMTAQDIRALGLRTLGEVLDQMRGLHVSHDLRYAFLGARGIGGPGSLAGRVMLLIDGQPAVDNLYDQLYLAQDSLIDPALIERIEYAPGGGSAMYGHNAFLGVINVLTRRGRELNGWEATASAGTNAERRVRLSGGRRLDNGAEWLASLTVRHDDGLPSAELGHQPWPGDGRAMQWLLKGQWQGWTAQALGMRHSAATRYGPVEDDRFVDGSSFYAIGHDRMLGEDWRVGLRWQGGQHYYHYDYDNEDGPRRRVRVDGGWWELDGQAAYQGPGRHALVLGLRWRQDPLLRYRRLATPTREAASWYLHRQSASASAEDRIRLRDDLHLTLGLRLAHRNGGDWTASPRNALVWDAAPHWTVKWSQGLSHRLPSVDEEDFGDAPRSSAEQVHSRELGVEYRGPQQRWLATAYHYRVRDLIGAAEDVQRLRGRGLEVEGEWQHAGWRLRGSQAWQFASDDLGRTLADSPRHLTKLQLSAPLGSERWRLSAALRHTGSTQNGSGGTVPASTRLDLTLLATRWLHGLDLRVGLRNLTNSRAHGQDDSFSDDPAWQGRRNRHAWIELGGSFQ</sequence>
<evidence type="ECO:0000259" key="13">
    <source>
        <dbReference type="Pfam" id="PF07715"/>
    </source>
</evidence>
<reference evidence="14 15" key="1">
    <citation type="submission" date="2024-04" db="EMBL/GenBank/DDBJ databases">
        <title>Novel species of the genus Ideonella isolated from streams.</title>
        <authorList>
            <person name="Lu H."/>
        </authorList>
    </citation>
    <scope>NUCLEOTIDE SEQUENCE [LARGE SCALE GENOMIC DNA]</scope>
    <source>
        <strain evidence="14 15">DXS22W</strain>
    </source>
</reference>
<evidence type="ECO:0000256" key="10">
    <source>
        <dbReference type="PROSITE-ProRule" id="PRU01360"/>
    </source>
</evidence>
<evidence type="ECO:0000256" key="5">
    <source>
        <dbReference type="ARBA" id="ARBA00022692"/>
    </source>
</evidence>
<keyword evidence="6 11" id="KW-0798">TonB box</keyword>
<keyword evidence="8 14" id="KW-0675">Receptor</keyword>
<evidence type="ECO:0000313" key="15">
    <source>
        <dbReference type="Proteomes" id="UP001365405"/>
    </source>
</evidence>
<keyword evidence="15" id="KW-1185">Reference proteome</keyword>
<evidence type="ECO:0000256" key="1">
    <source>
        <dbReference type="ARBA" id="ARBA00004571"/>
    </source>
</evidence>
<accession>A0ABU9CEH1</accession>
<evidence type="ECO:0000256" key="7">
    <source>
        <dbReference type="ARBA" id="ARBA00023136"/>
    </source>
</evidence>
<dbReference type="Pfam" id="PF00593">
    <property type="entry name" value="TonB_dep_Rec_b-barrel"/>
    <property type="match status" value="1"/>
</dbReference>
<comment type="caution">
    <text evidence="14">The sequence shown here is derived from an EMBL/GenBank/DDBJ whole genome shotgun (WGS) entry which is preliminary data.</text>
</comment>
<proteinExistence type="inferred from homology"/>